<accession>A0ABN8Z877</accession>
<evidence type="ECO:0000313" key="3">
    <source>
        <dbReference type="Proteomes" id="UP001176941"/>
    </source>
</evidence>
<evidence type="ECO:0000313" key="2">
    <source>
        <dbReference type="EMBL" id="CAI9170078.1"/>
    </source>
</evidence>
<name>A0ABN8Z877_RANTA</name>
<proteinExistence type="predicted"/>
<feature type="region of interest" description="Disordered" evidence="1">
    <location>
        <begin position="80"/>
        <end position="103"/>
    </location>
</feature>
<dbReference type="Proteomes" id="UP001176941">
    <property type="component" value="Chromosome 3"/>
</dbReference>
<evidence type="ECO:0000256" key="1">
    <source>
        <dbReference type="SAM" id="MobiDB-lite"/>
    </source>
</evidence>
<keyword evidence="3" id="KW-1185">Reference proteome</keyword>
<organism evidence="2 3">
    <name type="scientific">Rangifer tarandus platyrhynchus</name>
    <name type="common">Svalbard reindeer</name>
    <dbReference type="NCBI Taxonomy" id="3082113"/>
    <lineage>
        <taxon>Eukaryota</taxon>
        <taxon>Metazoa</taxon>
        <taxon>Chordata</taxon>
        <taxon>Craniata</taxon>
        <taxon>Vertebrata</taxon>
        <taxon>Euteleostomi</taxon>
        <taxon>Mammalia</taxon>
        <taxon>Eutheria</taxon>
        <taxon>Laurasiatheria</taxon>
        <taxon>Artiodactyla</taxon>
        <taxon>Ruminantia</taxon>
        <taxon>Pecora</taxon>
        <taxon>Cervidae</taxon>
        <taxon>Odocoileinae</taxon>
        <taxon>Rangifer</taxon>
    </lineage>
</organism>
<feature type="region of interest" description="Disordered" evidence="1">
    <location>
        <begin position="233"/>
        <end position="302"/>
    </location>
</feature>
<sequence>MRELADRPSALSSPACPGEKRGPRQRGGLPGLQSAGTLWASTMASVRCLQACESSPDPCACSKATPRLETSKKPLSPVIWPLARQPGNAPWETMTEPEEREGLRRLTSGERHPAGGRLDCGVSGMLGALDAPPPTATEDDSAPSFQTYGKIHLVSGGGTHIQRHYERNRNEVQKPSVCSLEEKRTMLAGLIWPEPPHGGQRYYDEIEKSFGWGCGEWKGCLLVTLSDIGDDPDSQLPPRILGASSQTQTPNSVPSQIGAVPGFPNPQPPRPPLRPSRALPPGLEEGVPDPGLNSGGKRPYLR</sequence>
<reference evidence="2" key="1">
    <citation type="submission" date="2023-04" db="EMBL/GenBank/DDBJ databases">
        <authorList>
            <consortium name="ELIXIR-Norway"/>
        </authorList>
    </citation>
    <scope>NUCLEOTIDE SEQUENCE [LARGE SCALE GENOMIC DNA]</scope>
</reference>
<gene>
    <name evidence="2" type="ORF">MRATA1EN1_LOCUS19040</name>
</gene>
<protein>
    <submittedName>
        <fullName evidence="2">Uncharacterized protein</fullName>
    </submittedName>
</protein>
<dbReference type="EMBL" id="OX459939">
    <property type="protein sequence ID" value="CAI9170078.1"/>
    <property type="molecule type" value="Genomic_DNA"/>
</dbReference>
<feature type="compositionally biased region" description="Polar residues" evidence="1">
    <location>
        <begin position="243"/>
        <end position="255"/>
    </location>
</feature>
<feature type="region of interest" description="Disordered" evidence="1">
    <location>
        <begin position="1"/>
        <end position="34"/>
    </location>
</feature>
<feature type="compositionally biased region" description="Pro residues" evidence="1">
    <location>
        <begin position="263"/>
        <end position="274"/>
    </location>
</feature>